<feature type="region of interest" description="Disordered" evidence="1">
    <location>
        <begin position="252"/>
        <end position="291"/>
    </location>
</feature>
<protein>
    <submittedName>
        <fullName evidence="2">Uncharacterized protein</fullName>
    </submittedName>
</protein>
<proteinExistence type="predicted"/>
<dbReference type="RefSeq" id="XP_062725163.1">
    <property type="nucleotide sequence ID" value="XM_062862429.1"/>
</dbReference>
<reference evidence="2" key="2">
    <citation type="submission" date="2023-06" db="EMBL/GenBank/DDBJ databases">
        <authorList>
            <consortium name="Lawrence Berkeley National Laboratory"/>
            <person name="Mondo S.J."/>
            <person name="Hensen N."/>
            <person name="Bonometti L."/>
            <person name="Westerberg I."/>
            <person name="Brannstrom I.O."/>
            <person name="Guillou S."/>
            <person name="Cros-Aarteil S."/>
            <person name="Calhoun S."/>
            <person name="Haridas S."/>
            <person name="Kuo A."/>
            <person name="Pangilinan J."/>
            <person name="Riley R."/>
            <person name="Labutti K."/>
            <person name="Andreopoulos B."/>
            <person name="Lipzen A."/>
            <person name="Chen C."/>
            <person name="Yanf M."/>
            <person name="Daum C."/>
            <person name="Ng V."/>
            <person name="Clum A."/>
            <person name="Steindorff A."/>
            <person name="Ohm R."/>
            <person name="Martin F."/>
            <person name="Silar P."/>
            <person name="Natvig D."/>
            <person name="Lalanne C."/>
            <person name="Gautier V."/>
            <person name="Ament-Velasquez S.L."/>
            <person name="Kruys A."/>
            <person name="Hutchinson M.I."/>
            <person name="Powell A.J."/>
            <person name="Barry K."/>
            <person name="Miller A.N."/>
            <person name="Grigoriev I.V."/>
            <person name="Debuchy R."/>
            <person name="Gladieux P."/>
            <person name="Thoren M.H."/>
            <person name="Johannesson H."/>
        </authorList>
    </citation>
    <scope>NUCLEOTIDE SEQUENCE</scope>
    <source>
        <strain evidence="2">CBS 333.67</strain>
    </source>
</reference>
<evidence type="ECO:0000313" key="3">
    <source>
        <dbReference type="Proteomes" id="UP001273166"/>
    </source>
</evidence>
<reference evidence="2" key="1">
    <citation type="journal article" date="2023" name="Mol. Phylogenet. Evol.">
        <title>Genome-scale phylogeny and comparative genomics of the fungal order Sordariales.</title>
        <authorList>
            <person name="Hensen N."/>
            <person name="Bonometti L."/>
            <person name="Westerberg I."/>
            <person name="Brannstrom I.O."/>
            <person name="Guillou S."/>
            <person name="Cros-Aarteil S."/>
            <person name="Calhoun S."/>
            <person name="Haridas S."/>
            <person name="Kuo A."/>
            <person name="Mondo S."/>
            <person name="Pangilinan J."/>
            <person name="Riley R."/>
            <person name="LaButti K."/>
            <person name="Andreopoulos B."/>
            <person name="Lipzen A."/>
            <person name="Chen C."/>
            <person name="Yan M."/>
            <person name="Daum C."/>
            <person name="Ng V."/>
            <person name="Clum A."/>
            <person name="Steindorff A."/>
            <person name="Ohm R.A."/>
            <person name="Martin F."/>
            <person name="Silar P."/>
            <person name="Natvig D.O."/>
            <person name="Lalanne C."/>
            <person name="Gautier V."/>
            <person name="Ament-Velasquez S.L."/>
            <person name="Kruys A."/>
            <person name="Hutchinson M.I."/>
            <person name="Powell A.J."/>
            <person name="Barry K."/>
            <person name="Miller A.N."/>
            <person name="Grigoriev I.V."/>
            <person name="Debuchy R."/>
            <person name="Gladieux P."/>
            <person name="Hiltunen Thoren M."/>
            <person name="Johannesson H."/>
        </authorList>
    </citation>
    <scope>NUCLEOTIDE SEQUENCE</scope>
    <source>
        <strain evidence="2">CBS 333.67</strain>
    </source>
</reference>
<evidence type="ECO:0000313" key="2">
    <source>
        <dbReference type="EMBL" id="KAK3309383.1"/>
    </source>
</evidence>
<name>A0AAJ0H053_9PEZI</name>
<comment type="caution">
    <text evidence="2">The sequence shown here is derived from an EMBL/GenBank/DDBJ whole genome shotgun (WGS) entry which is preliminary data.</text>
</comment>
<sequence>MAAFDPIEFFGIGHGRDIAIVRHARKQSQSSISLSSACPPTNDALEQSVPQSHWATLMQPSDLNRVPMSPPVYSFVNITPENSLFAATFDLDHAPPSASPNVSIDSSRAFLSIEECPLYRYLGSEERHERLALAFCAEIQTDDKLSTVQIPESCSPFEEQEPGSAGYQSINSASPLHRYLADTLQVHERLAVDLELQSQQQLGGKPSDQEQDQLAADSSISLTPSDGAGLELNNGSVVDMTMEDALTMLHEHRRQRERRAGLARPRIHNTASKRRRGSMPQGHRDKEYRPS</sequence>
<dbReference type="AlphaFoldDB" id="A0AAJ0H053"/>
<feature type="region of interest" description="Disordered" evidence="1">
    <location>
        <begin position="198"/>
        <end position="233"/>
    </location>
</feature>
<accession>A0AAJ0H053</accession>
<feature type="compositionally biased region" description="Basic residues" evidence="1">
    <location>
        <begin position="265"/>
        <end position="277"/>
    </location>
</feature>
<organism evidence="2 3">
    <name type="scientific">Chaetomium strumarium</name>
    <dbReference type="NCBI Taxonomy" id="1170767"/>
    <lineage>
        <taxon>Eukaryota</taxon>
        <taxon>Fungi</taxon>
        <taxon>Dikarya</taxon>
        <taxon>Ascomycota</taxon>
        <taxon>Pezizomycotina</taxon>
        <taxon>Sordariomycetes</taxon>
        <taxon>Sordariomycetidae</taxon>
        <taxon>Sordariales</taxon>
        <taxon>Chaetomiaceae</taxon>
        <taxon>Chaetomium</taxon>
    </lineage>
</organism>
<gene>
    <name evidence="2" type="ORF">B0T15DRAFT_1897</name>
</gene>
<dbReference type="GeneID" id="87881258"/>
<evidence type="ECO:0000256" key="1">
    <source>
        <dbReference type="SAM" id="MobiDB-lite"/>
    </source>
</evidence>
<keyword evidence="3" id="KW-1185">Reference proteome</keyword>
<dbReference type="Proteomes" id="UP001273166">
    <property type="component" value="Unassembled WGS sequence"/>
</dbReference>
<dbReference type="EMBL" id="JAUDZG010000001">
    <property type="protein sequence ID" value="KAK3309383.1"/>
    <property type="molecule type" value="Genomic_DNA"/>
</dbReference>
<feature type="compositionally biased region" description="Basic and acidic residues" evidence="1">
    <location>
        <begin position="282"/>
        <end position="291"/>
    </location>
</feature>